<dbReference type="SUPFAM" id="SSF55383">
    <property type="entry name" value="Copper amine oxidase, domain N"/>
    <property type="match status" value="1"/>
</dbReference>
<evidence type="ECO:0000256" key="1">
    <source>
        <dbReference type="SAM" id="Coils"/>
    </source>
</evidence>
<feature type="chain" id="PRO_5043820018" description="Copper amine oxidase-like N-terminal domain-containing protein" evidence="2">
    <location>
        <begin position="28"/>
        <end position="224"/>
    </location>
</feature>
<evidence type="ECO:0000256" key="2">
    <source>
        <dbReference type="SAM" id="SignalP"/>
    </source>
</evidence>
<name>A0AAV4LD12_9BACL</name>
<dbReference type="NCBIfam" id="NF038353">
    <property type="entry name" value="FxLYD_dom"/>
    <property type="match status" value="1"/>
</dbReference>
<protein>
    <recommendedName>
        <fullName evidence="3">Copper amine oxidase-like N-terminal domain-containing protein</fullName>
    </recommendedName>
</protein>
<feature type="coiled-coil region" evidence="1">
    <location>
        <begin position="91"/>
        <end position="125"/>
    </location>
</feature>
<dbReference type="InterPro" id="IPR012854">
    <property type="entry name" value="Cu_amine_oxidase-like_N"/>
</dbReference>
<dbReference type="InterPro" id="IPR036582">
    <property type="entry name" value="Mao_N_sf"/>
</dbReference>
<evidence type="ECO:0000313" key="4">
    <source>
        <dbReference type="EMBL" id="GIM45646.1"/>
    </source>
</evidence>
<dbReference type="Gene3D" id="3.30.457.10">
    <property type="entry name" value="Copper amine oxidase-like, N-terminal domain"/>
    <property type="match status" value="1"/>
</dbReference>
<sequence length="224" mass="25089">MFLKKKKQLLAGIAIGGMIASTGVAFADQNSVTTTIENWIKFQFNGVEKTLPDGYNVLNYNGRVYVPVRFVAEQLGGKVDWDSNTQTIKINSDLQDQIDEQQQQIEKLKDQLADLQNQHQVSNAITGSGVSDDKYKIDDLNVSINYNNNGEMKSITINGNLTNVSTSSQRPKNIHVILYDANNTSIGNQIYPFNSQLTINESQPFSIQIFNPPAHIHHYTVRVE</sequence>
<keyword evidence="5" id="KW-1185">Reference proteome</keyword>
<proteinExistence type="predicted"/>
<gene>
    <name evidence="4" type="ORF">DNHGIG_11950</name>
</gene>
<accession>A0AAV4LD12</accession>
<keyword evidence="1" id="KW-0175">Coiled coil</keyword>
<feature type="domain" description="Copper amine oxidase-like N-terminal" evidence="3">
    <location>
        <begin position="59"/>
        <end position="90"/>
    </location>
</feature>
<evidence type="ECO:0000259" key="3">
    <source>
        <dbReference type="Pfam" id="PF07833"/>
    </source>
</evidence>
<feature type="signal peptide" evidence="2">
    <location>
        <begin position="1"/>
        <end position="27"/>
    </location>
</feature>
<reference evidence="4" key="1">
    <citation type="journal article" date="2023" name="Int. J. Syst. Evol. Microbiol.">
        <title>Collibacillus ludicampi gen. nov., sp. nov., a new soil bacterium of the family Alicyclobacillaceae.</title>
        <authorList>
            <person name="Jojima T."/>
            <person name="Ioku Y."/>
            <person name="Fukuta Y."/>
            <person name="Shirasaka N."/>
            <person name="Matsumura Y."/>
            <person name="Mori M."/>
        </authorList>
    </citation>
    <scope>NUCLEOTIDE SEQUENCE</scope>
    <source>
        <strain evidence="4">TP075</strain>
    </source>
</reference>
<dbReference type="AlphaFoldDB" id="A0AAV4LD12"/>
<organism evidence="4 5">
    <name type="scientific">Collibacillus ludicampi</name>
    <dbReference type="NCBI Taxonomy" id="2771369"/>
    <lineage>
        <taxon>Bacteria</taxon>
        <taxon>Bacillati</taxon>
        <taxon>Bacillota</taxon>
        <taxon>Bacilli</taxon>
        <taxon>Bacillales</taxon>
        <taxon>Alicyclobacillaceae</taxon>
        <taxon>Collibacillus</taxon>
    </lineage>
</organism>
<dbReference type="EMBL" id="BOQE01000001">
    <property type="protein sequence ID" value="GIM45646.1"/>
    <property type="molecule type" value="Genomic_DNA"/>
</dbReference>
<comment type="caution">
    <text evidence="4">The sequence shown here is derived from an EMBL/GenBank/DDBJ whole genome shotgun (WGS) entry which is preliminary data.</text>
</comment>
<dbReference type="Pfam" id="PF07833">
    <property type="entry name" value="Cu_amine_oxidN1"/>
    <property type="match status" value="1"/>
</dbReference>
<keyword evidence="2" id="KW-0732">Signal</keyword>
<dbReference type="InterPro" id="IPR047676">
    <property type="entry name" value="FxLYD_dom"/>
</dbReference>
<dbReference type="Proteomes" id="UP001057291">
    <property type="component" value="Unassembled WGS sequence"/>
</dbReference>
<dbReference type="RefSeq" id="WP_282198829.1">
    <property type="nucleotide sequence ID" value="NZ_BOQE01000001.1"/>
</dbReference>
<evidence type="ECO:0000313" key="5">
    <source>
        <dbReference type="Proteomes" id="UP001057291"/>
    </source>
</evidence>